<dbReference type="InterPro" id="IPR009057">
    <property type="entry name" value="Homeodomain-like_sf"/>
</dbReference>
<evidence type="ECO:0000259" key="3">
    <source>
        <dbReference type="PROSITE" id="PS51293"/>
    </source>
</evidence>
<dbReference type="Pfam" id="PF13516">
    <property type="entry name" value="LRR_6"/>
    <property type="match status" value="1"/>
</dbReference>
<feature type="compositionally biased region" description="Polar residues" evidence="1">
    <location>
        <begin position="47"/>
        <end position="58"/>
    </location>
</feature>
<comment type="caution">
    <text evidence="5">The sequence shown here is derived from an EMBL/GenBank/DDBJ whole genome shotgun (WGS) entry which is preliminary data.</text>
</comment>
<feature type="region of interest" description="Disordered" evidence="1">
    <location>
        <begin position="1960"/>
        <end position="1987"/>
    </location>
</feature>
<evidence type="ECO:0000313" key="6">
    <source>
        <dbReference type="Proteomes" id="UP000738325"/>
    </source>
</evidence>
<dbReference type="Proteomes" id="UP000738325">
    <property type="component" value="Unassembled WGS sequence"/>
</dbReference>
<feature type="compositionally biased region" description="Polar residues" evidence="1">
    <location>
        <begin position="231"/>
        <end position="247"/>
    </location>
</feature>
<dbReference type="SMART" id="SM00717">
    <property type="entry name" value="SANT"/>
    <property type="match status" value="8"/>
</dbReference>
<feature type="domain" description="Myb-like" evidence="2">
    <location>
        <begin position="2045"/>
        <end position="2090"/>
    </location>
</feature>
<sequence length="2246" mass="253391">MSSSRSPQTYRSNGSISTEEMFTSGGIPQRPPRPSRQRSESSTTSPIMTSNHYHQHYQSPPPQDSFYASSTRSHSPRESPRSTPNSYAINYPSSFQLPPSALSSRDDSLRSGPISQQHYASSTSSGASYRSPRRSPGQPTNASLPILPPLTLPETFLEDQSDYAGYYASDVGIMSSTQLIPDTIQLQQQQILQQQQLLLQQQQQLEQLQLQQQKQQQQQQHQQHQQHQLPSPMNSSPLTSRQLNFFPQPTDMPVPLPPTRRGTGHSGQAGFLPSPHMSPTSSPLQIDFPALSLNETRRPSISANPSQLGQEPVRGRAYSISHSTISTDDSIASRNSLMPRLVTDAIAAQPEGFYQGRPTVPVESFLMPTQDQYPADSLILFGGTAIHSETGIFRREAKEYIMLTNSSLLKYKTMEKAAKVFGNQSIWSSSSGHQILTPQQTSMISKDHRLLTLNSIVGVHTQHPPGSDVQIVIEYLVSISSQPATMHFSPPAEQVEHWLRELRQGCNYHAAQAGLIPKGSRQRQWAVDKMQVDHIALPTSVAENHPTALAAGGMWRAYFKLQKIKGVPSLEDAPAESKVALEGKVVVLAVGTSSLHILPHNLGNGSSKDDMKDERAMLQYPLLTVRSIQYKEKDDGFTITFGTTLRQRTVVMTFVSARAREIIIAIRARIESLRWLYPLTRKGVELSLSEDLARPIPVPSKEYMPDLGFDELLKAECSAMGLDRKLFNNVKTSGFTITIGKVGDTPETLRDYTAEEMKCILRALRFNTTFKEISFHDISFANLHKSKTLKDGTLRYGLRLDQEFYELIMGNPQIRILDLHNGQLDTNAVGAIGRALRDCHSAGLRLEKLDLYGNIAADGADVMMLAKGIVKHAGTFQSLDVGNCQITGDGINQIMHAFVANPDVASHLLESFGIQANPESKVNSFILDMFLKHAMRLETLNLSELTSWSKSPILMAETLANSGGCLKRLDLSGMALHPTTLDQILSWLSSPGCESLEELKIEGCGLDGNQFASILDAVGQTGNTTIEISAGRNLLSDGHDLTDSLVTVLATRATATSLGLRQTCWSEQALRQLFVSLSQNYTLKKLDLSAVSLASSRDPDVETCKLLGQMMCSPNSRLEELYLQGEETAELTSRIGRNLWRSFEGLGNSRYLTKLDVRRNRFGDEGARALAEALRLSQSLVWLAMDENDVTTDGFNAILSAFHQGGTEQVPTSSRYYNTTLAHFEPPVKDVNKQTSELKEVMIETYKTAEETKFLLGHATGRDAREWKERLAQIMRQRSQSAEAIARLEGAIQGITTIVDRNKAALDAVIRDRERRLERERDREMHVPFSVETLSRLNQHRHRICHAFQHCPPVEYIAASLATSLATEAAPCGLRHAAALAPPPSLTPGNRTWISTRSRSRLNTITFPIQISRSFTTASATISPPSTTTTETRAMSTTALDNVELEESQSAKLLARALKGTRAPTGRGTPLPWAQEHDKQLFELRQNGVSWKEVSECLQRPIASCYSRYYRFLDPMLADAVENGTGDPEEDQLIKDAVKTAQRHLETNVMSATLERVHEEGIMNIPYSVQGLWTAQDRERLEELVKAKTPWASIARQLQRNQQSCKEKWLRIRTSRKQQQRASQRIRGPQWMRLFKEGFTPHHRDLLAKEIEKQLAVRRSEQDSSDQVLELLGVQGRQGDSGAMAMFMGRTDDLMDQLNRSDGDDNLNQAVLGETVDWDSVASALSNKFSVSRLQGIYQELAAAKLIWTPEEDERLVRAIVRMGPPELRPDFWITIKDAFGDTIRTGDDYENRWRVLDMPLLEREWDQSEKVKFWRRWVEYNQENSLFSLPSFSKSRSAPGIRNSAEADRMWDAIAEGLEYRHGRDCQAYFARTTFRFPKDPELFRYLALEVANYHLNRPHTSYWSQEASRILINTVTSLQRENKVVFWRGVAEILGFRYSAEQCAARWLYWSQNHSSAADQSQEQQRQEQDGASDTESTALGAGPEVVRTEERQRQLWTDHELLLLAKGVREYGRSWATIRDAVLPHRTAQSIHERYMRTLVRKKGRFNEKERSLLEIAIERYGEDAGWELIASQVPGRTASQCRVNWNYSRTHHVQKLDEPWTEKDKERLKSAVDRFGLKRWTLISEYVVGKTALQCRNQWEEKQDPTVRRERWTGEELDLLMERVETLMSRQEAEEKARIAGAASKWNAAKNTNDIKELAPRYKGKRRVNWKEVAKGMNGRTPHQCRVRFHVHRDLYRIHGDY</sequence>
<feature type="domain" description="Myb-like" evidence="2">
    <location>
        <begin position="1472"/>
        <end position="1513"/>
    </location>
</feature>
<feature type="compositionally biased region" description="Low complexity" evidence="1">
    <location>
        <begin position="119"/>
        <end position="130"/>
    </location>
</feature>
<dbReference type="OrthoDB" id="120976at2759"/>
<feature type="compositionally biased region" description="Low complexity" evidence="1">
    <location>
        <begin position="218"/>
        <end position="229"/>
    </location>
</feature>
<dbReference type="CDD" id="cd00167">
    <property type="entry name" value="SANT"/>
    <property type="match status" value="5"/>
</dbReference>
<evidence type="ECO:0000313" key="5">
    <source>
        <dbReference type="EMBL" id="KAG0322440.1"/>
    </source>
</evidence>
<feature type="domain" description="Myb-like" evidence="2">
    <location>
        <begin position="1565"/>
        <end position="1613"/>
    </location>
</feature>
<dbReference type="InterPro" id="IPR001611">
    <property type="entry name" value="Leu-rich_rpt"/>
</dbReference>
<feature type="domain" description="SANT" evidence="3">
    <location>
        <begin position="2099"/>
        <end position="2142"/>
    </location>
</feature>
<dbReference type="Gene3D" id="3.80.10.10">
    <property type="entry name" value="Ribonuclease Inhibitor"/>
    <property type="match status" value="1"/>
</dbReference>
<feature type="compositionally biased region" description="Polar residues" evidence="1">
    <location>
        <begin position="81"/>
        <end position="97"/>
    </location>
</feature>
<dbReference type="SUPFAM" id="SSF46689">
    <property type="entry name" value="Homeodomain-like"/>
    <property type="match status" value="4"/>
</dbReference>
<dbReference type="InterPro" id="IPR017884">
    <property type="entry name" value="SANT_dom"/>
</dbReference>
<keyword evidence="6" id="KW-1185">Reference proteome</keyword>
<feature type="domain" description="Myb-like" evidence="2">
    <location>
        <begin position="2103"/>
        <end position="2147"/>
    </location>
</feature>
<dbReference type="SUPFAM" id="SSF52047">
    <property type="entry name" value="RNI-like"/>
    <property type="match status" value="1"/>
</dbReference>
<evidence type="ECO:0000259" key="2">
    <source>
        <dbReference type="PROSITE" id="PS50090"/>
    </source>
</evidence>
<dbReference type="SMART" id="SM00368">
    <property type="entry name" value="LRR_RI"/>
    <property type="match status" value="5"/>
</dbReference>
<feature type="region of interest" description="Disordered" evidence="1">
    <location>
        <begin position="218"/>
        <end position="283"/>
    </location>
</feature>
<dbReference type="PROSITE" id="PS51294">
    <property type="entry name" value="HTH_MYB"/>
    <property type="match status" value="5"/>
</dbReference>
<dbReference type="EMBL" id="JAAAIP010000212">
    <property type="protein sequence ID" value="KAG0322440.1"/>
    <property type="molecule type" value="Genomic_DNA"/>
</dbReference>
<name>A0A9P6RNB5_9FUNG</name>
<gene>
    <name evidence="5" type="ORF">BGZ99_003351</name>
</gene>
<feature type="region of interest" description="Disordered" evidence="1">
    <location>
        <begin position="1"/>
        <end position="148"/>
    </location>
</feature>
<proteinExistence type="predicted"/>
<feature type="domain" description="HTH myb-type" evidence="4">
    <location>
        <begin position="1571"/>
        <end position="1617"/>
    </location>
</feature>
<protein>
    <submittedName>
        <fullName evidence="5">Uncharacterized protein</fullName>
    </submittedName>
</protein>
<dbReference type="GO" id="GO:0005634">
    <property type="term" value="C:nucleus"/>
    <property type="evidence" value="ECO:0007669"/>
    <property type="project" value="TreeGrafter"/>
</dbReference>
<dbReference type="PROSITE" id="PS50090">
    <property type="entry name" value="MYB_LIKE"/>
    <property type="match status" value="7"/>
</dbReference>
<dbReference type="InterPro" id="IPR001005">
    <property type="entry name" value="SANT/Myb"/>
</dbReference>
<organism evidence="5 6">
    <name type="scientific">Dissophora globulifera</name>
    <dbReference type="NCBI Taxonomy" id="979702"/>
    <lineage>
        <taxon>Eukaryota</taxon>
        <taxon>Fungi</taxon>
        <taxon>Fungi incertae sedis</taxon>
        <taxon>Mucoromycota</taxon>
        <taxon>Mortierellomycotina</taxon>
        <taxon>Mortierellomycetes</taxon>
        <taxon>Mortierellales</taxon>
        <taxon>Mortierellaceae</taxon>
        <taxon>Dissophora</taxon>
    </lineage>
</organism>
<feature type="compositionally biased region" description="Polar residues" evidence="1">
    <location>
        <begin position="1"/>
        <end position="21"/>
    </location>
</feature>
<dbReference type="PANTHER" id="PTHR45614">
    <property type="entry name" value="MYB PROTEIN-RELATED"/>
    <property type="match status" value="1"/>
</dbReference>
<dbReference type="Pfam" id="PF25353">
    <property type="entry name" value="PH_2nd_LRR"/>
    <property type="match status" value="1"/>
</dbReference>
<evidence type="ECO:0000259" key="4">
    <source>
        <dbReference type="PROSITE" id="PS51294"/>
    </source>
</evidence>
<feature type="domain" description="HTH myb-type" evidence="4">
    <location>
        <begin position="2047"/>
        <end position="2097"/>
    </location>
</feature>
<dbReference type="Gene3D" id="1.10.10.60">
    <property type="entry name" value="Homeodomain-like"/>
    <property type="match status" value="4"/>
</dbReference>
<dbReference type="PROSITE" id="PS51293">
    <property type="entry name" value="SANT"/>
    <property type="match status" value="2"/>
</dbReference>
<evidence type="ECO:0000256" key="1">
    <source>
        <dbReference type="SAM" id="MobiDB-lite"/>
    </source>
</evidence>
<dbReference type="InterPro" id="IPR057334">
    <property type="entry name" value="PH_2nd_LRR"/>
</dbReference>
<feature type="domain" description="HTH myb-type" evidence="4">
    <location>
        <begin position="2103"/>
        <end position="2151"/>
    </location>
</feature>
<dbReference type="InterPro" id="IPR032675">
    <property type="entry name" value="LRR_dom_sf"/>
</dbReference>
<dbReference type="InterPro" id="IPR050560">
    <property type="entry name" value="MYB_TF"/>
</dbReference>
<dbReference type="Pfam" id="PF13921">
    <property type="entry name" value="Myb_DNA-bind_6"/>
    <property type="match status" value="1"/>
</dbReference>
<dbReference type="GO" id="GO:0000981">
    <property type="term" value="F:DNA-binding transcription factor activity, RNA polymerase II-specific"/>
    <property type="evidence" value="ECO:0007669"/>
    <property type="project" value="TreeGrafter"/>
</dbReference>
<feature type="domain" description="HTH myb-type" evidence="4">
    <location>
        <begin position="1991"/>
        <end position="2046"/>
    </location>
</feature>
<dbReference type="Pfam" id="PF00249">
    <property type="entry name" value="Myb_DNA-binding"/>
    <property type="match status" value="1"/>
</dbReference>
<dbReference type="InterPro" id="IPR017930">
    <property type="entry name" value="Myb_dom"/>
</dbReference>
<feature type="domain" description="Myb-like" evidence="2">
    <location>
        <begin position="1748"/>
        <end position="1798"/>
    </location>
</feature>
<dbReference type="PANTHER" id="PTHR45614:SF51">
    <property type="entry name" value="MYB-LIKE DNA-BINDING PROTEIN BAS1"/>
    <property type="match status" value="1"/>
</dbReference>
<reference evidence="5" key="1">
    <citation type="journal article" date="2020" name="Fungal Divers.">
        <title>Resolving the Mortierellaceae phylogeny through synthesis of multi-gene phylogenetics and phylogenomics.</title>
        <authorList>
            <person name="Vandepol N."/>
            <person name="Liber J."/>
            <person name="Desiro A."/>
            <person name="Na H."/>
            <person name="Kennedy M."/>
            <person name="Barry K."/>
            <person name="Grigoriev I.V."/>
            <person name="Miller A.N."/>
            <person name="O'Donnell K."/>
            <person name="Stajich J.E."/>
            <person name="Bonito G."/>
        </authorList>
    </citation>
    <scope>NUCLEOTIDE SEQUENCE</scope>
    <source>
        <strain evidence="5">REB-010B</strain>
    </source>
</reference>
<accession>A0A9P6RNB5</accession>
<feature type="domain" description="HTH myb-type" evidence="4">
    <location>
        <begin position="2213"/>
        <end position="2241"/>
    </location>
</feature>
<feature type="domain" description="Myb-like" evidence="2">
    <location>
        <begin position="1991"/>
        <end position="2042"/>
    </location>
</feature>
<dbReference type="GO" id="GO:0000978">
    <property type="term" value="F:RNA polymerase II cis-regulatory region sequence-specific DNA binding"/>
    <property type="evidence" value="ECO:0007669"/>
    <property type="project" value="TreeGrafter"/>
</dbReference>
<feature type="domain" description="SANT" evidence="3">
    <location>
        <begin position="1999"/>
        <end position="2046"/>
    </location>
</feature>
<feature type="domain" description="Myb-like" evidence="2">
    <location>
        <begin position="2148"/>
        <end position="2237"/>
    </location>
</feature>